<keyword evidence="4 6" id="KW-1133">Transmembrane helix</keyword>
<organism evidence="7 8">
    <name type="scientific">Kluyveromyces marxianus</name>
    <name type="common">Yeast</name>
    <name type="synonym">Candida kefyr</name>
    <dbReference type="NCBI Taxonomy" id="4911"/>
    <lineage>
        <taxon>Eukaryota</taxon>
        <taxon>Fungi</taxon>
        <taxon>Dikarya</taxon>
        <taxon>Ascomycota</taxon>
        <taxon>Saccharomycotina</taxon>
        <taxon>Saccharomycetes</taxon>
        <taxon>Saccharomycetales</taxon>
        <taxon>Saccharomycetaceae</taxon>
        <taxon>Kluyveromyces</taxon>
    </lineage>
</organism>
<keyword evidence="8" id="KW-1185">Reference proteome</keyword>
<evidence type="ECO:0000256" key="6">
    <source>
        <dbReference type="SAM" id="Phobius"/>
    </source>
</evidence>
<sequence length="205" mass="24053">MFDIAIGHGLLRQKLEELKEDRRASVSLQQEVVSFEVLAELYEQYWGDDTNINLEKLLASSDLRFKRKRVPGEEYTEEFKAELEKLRWVQKEQEYQDMIRRDSLVPAGTLNEHDPTISEINKEIKEQVAAVFNVLLTVFGTVYAVWYVTRSGWDIHIRIILCLFSGILVLIADAAMYNVYYRKIEEARALERKKKVVKKVIKRLI</sequence>
<proteinExistence type="predicted"/>
<evidence type="ECO:0000313" key="8">
    <source>
        <dbReference type="Proteomes" id="UP000422736"/>
    </source>
</evidence>
<keyword evidence="5 6" id="KW-0472">Membrane</keyword>
<reference evidence="7 8" key="1">
    <citation type="submission" date="2016-03" db="EMBL/GenBank/DDBJ databases">
        <title>How can Kluyveromyces marxianus grow so fast - potential evolutionary course in Saccharomyces Complex revealed by comparative genomics.</title>
        <authorList>
            <person name="Mo W."/>
            <person name="Lu W."/>
            <person name="Yang X."/>
            <person name="Qi J."/>
            <person name="Lv H."/>
        </authorList>
    </citation>
    <scope>NUCLEOTIDE SEQUENCE [LARGE SCALE GENOMIC DNA]</scope>
    <source>
        <strain evidence="7 8">FIM1</strain>
    </source>
</reference>
<evidence type="ECO:0000256" key="1">
    <source>
        <dbReference type="ARBA" id="ARBA00004477"/>
    </source>
</evidence>
<feature type="transmembrane region" description="Helical" evidence="6">
    <location>
        <begin position="155"/>
        <end position="180"/>
    </location>
</feature>
<comment type="subcellular location">
    <subcellularLocation>
        <location evidence="1">Endoplasmic reticulum membrane</location>
        <topology evidence="1">Multi-pass membrane protein</topology>
    </subcellularLocation>
</comment>
<feature type="transmembrane region" description="Helical" evidence="6">
    <location>
        <begin position="128"/>
        <end position="149"/>
    </location>
</feature>
<evidence type="ECO:0000256" key="3">
    <source>
        <dbReference type="ARBA" id="ARBA00022824"/>
    </source>
</evidence>
<protein>
    <submittedName>
        <fullName evidence="7">Vacuolar ATPase assembly integral membrane protein VPH2</fullName>
    </submittedName>
</protein>
<gene>
    <name evidence="7" type="primary">VPH2</name>
    <name evidence="7" type="ORF">FIM1_1795</name>
</gene>
<dbReference type="Proteomes" id="UP000422736">
    <property type="component" value="Chromosome 3"/>
</dbReference>
<dbReference type="Pfam" id="PF11712">
    <property type="entry name" value="Vma12"/>
    <property type="match status" value="1"/>
</dbReference>
<evidence type="ECO:0000256" key="4">
    <source>
        <dbReference type="ARBA" id="ARBA00022989"/>
    </source>
</evidence>
<accession>A0ABX6ERZ5</accession>
<evidence type="ECO:0000256" key="2">
    <source>
        <dbReference type="ARBA" id="ARBA00022692"/>
    </source>
</evidence>
<keyword evidence="3" id="KW-0256">Endoplasmic reticulum</keyword>
<dbReference type="InterPro" id="IPR021013">
    <property type="entry name" value="ATPase_Vma12"/>
</dbReference>
<name>A0ABX6ERZ5_KLUMA</name>
<dbReference type="PANTHER" id="PTHR31394:SF1">
    <property type="entry name" value="TRANSMEMBRANE PROTEIN 199"/>
    <property type="match status" value="1"/>
</dbReference>
<evidence type="ECO:0000313" key="7">
    <source>
        <dbReference type="EMBL" id="QGN15108.1"/>
    </source>
</evidence>
<keyword evidence="2 6" id="KW-0812">Transmembrane</keyword>
<dbReference type="PANTHER" id="PTHR31394">
    <property type="entry name" value="TRANSMEMBRANE PROTEIN 199"/>
    <property type="match status" value="1"/>
</dbReference>
<dbReference type="EMBL" id="CP015056">
    <property type="protein sequence ID" value="QGN15108.1"/>
    <property type="molecule type" value="Genomic_DNA"/>
</dbReference>
<evidence type="ECO:0000256" key="5">
    <source>
        <dbReference type="ARBA" id="ARBA00023136"/>
    </source>
</evidence>